<evidence type="ECO:0000256" key="5">
    <source>
        <dbReference type="ARBA" id="ARBA00022723"/>
    </source>
</evidence>
<dbReference type="PANTHER" id="PTHR13232">
    <property type="entry name" value="NAD(P)H-HYDRATE EPIMERASE"/>
    <property type="match status" value="1"/>
</dbReference>
<dbReference type="GO" id="GO:0046872">
    <property type="term" value="F:metal ion binding"/>
    <property type="evidence" value="ECO:0007669"/>
    <property type="project" value="UniProtKB-KW"/>
</dbReference>
<evidence type="ECO:0000256" key="16">
    <source>
        <dbReference type="SAM" id="SignalP"/>
    </source>
</evidence>
<evidence type="ECO:0000256" key="8">
    <source>
        <dbReference type="ARBA" id="ARBA00022946"/>
    </source>
</evidence>
<evidence type="ECO:0000256" key="13">
    <source>
        <dbReference type="ARBA" id="ARBA00041210"/>
    </source>
</evidence>
<dbReference type="PANTHER" id="PTHR13232:SF11">
    <property type="entry name" value="NAD(P)H-HYDRATE EPIMERASE"/>
    <property type="match status" value="1"/>
</dbReference>
<evidence type="ECO:0000256" key="14">
    <source>
        <dbReference type="ARBA" id="ARBA00045765"/>
    </source>
</evidence>
<dbReference type="InterPro" id="IPR004443">
    <property type="entry name" value="YjeF_N_dom"/>
</dbReference>
<dbReference type="GO" id="GO:0005739">
    <property type="term" value="C:mitochondrion"/>
    <property type="evidence" value="ECO:0007669"/>
    <property type="project" value="TreeGrafter"/>
</dbReference>
<evidence type="ECO:0000256" key="7">
    <source>
        <dbReference type="ARBA" id="ARBA00022857"/>
    </source>
</evidence>
<keyword evidence="7" id="KW-0521">NADP</keyword>
<keyword evidence="11" id="KW-0496">Mitochondrion</keyword>
<proteinExistence type="predicted"/>
<comment type="function">
    <text evidence="14">Catalyzes the epimerization of the S- and R-forms of NAD(P)HX, a damaged form of NAD(P)H that is a result of enzymatic or heat-dependent hydration. This is a prerequisite for the S-specific NAD(P)H-hydrate dehydratase to allow the repair of both epimers of NAD(P)HX. Accelerates cholesterol efflux from endothelial cells to high-density lipoprotein (HDL) and thereby regulates angiogenesis.</text>
</comment>
<dbReference type="EC" id="5.1.99.6" evidence="3"/>
<dbReference type="InterPro" id="IPR032976">
    <property type="entry name" value="YJEFN_prot_NAXE-like"/>
</dbReference>
<dbReference type="Gene3D" id="3.40.50.10260">
    <property type="entry name" value="YjeF N-terminal domain"/>
    <property type="match status" value="1"/>
</dbReference>
<evidence type="ECO:0000256" key="15">
    <source>
        <dbReference type="ARBA" id="ARBA00046485"/>
    </source>
</evidence>
<gene>
    <name evidence="18" type="ORF">SUZIE_173605</name>
</gene>
<dbReference type="PROSITE" id="PS51385">
    <property type="entry name" value="YJEF_N"/>
    <property type="match status" value="1"/>
</dbReference>
<comment type="catalytic activity">
    <reaction evidence="1">
        <text>(6R)-NADHX = (6S)-NADHX</text>
        <dbReference type="Rhea" id="RHEA:32215"/>
        <dbReference type="ChEBI" id="CHEBI:64074"/>
        <dbReference type="ChEBI" id="CHEBI:64075"/>
        <dbReference type="EC" id="5.1.99.6"/>
    </reaction>
</comment>
<comment type="catalytic activity">
    <reaction evidence="2">
        <text>(6R)-NADPHX = (6S)-NADPHX</text>
        <dbReference type="Rhea" id="RHEA:32227"/>
        <dbReference type="ChEBI" id="CHEBI:64076"/>
        <dbReference type="ChEBI" id="CHEBI:64077"/>
        <dbReference type="EC" id="5.1.99.6"/>
    </reaction>
</comment>
<reference evidence="18" key="1">
    <citation type="submission" date="2020-03" db="EMBL/GenBank/DDBJ databases">
        <title>Studies in the Genomics of Life Span.</title>
        <authorList>
            <person name="Glass D."/>
        </authorList>
    </citation>
    <scope>NUCLEOTIDE SEQUENCE</scope>
    <source>
        <strain evidence="18">SUZIE</strain>
        <tissue evidence="18">Muscle</tissue>
    </source>
</reference>
<evidence type="ECO:0000313" key="19">
    <source>
        <dbReference type="Proteomes" id="UP001166674"/>
    </source>
</evidence>
<evidence type="ECO:0000256" key="11">
    <source>
        <dbReference type="ARBA" id="ARBA00023128"/>
    </source>
</evidence>
<evidence type="ECO:0000256" key="4">
    <source>
        <dbReference type="ARBA" id="ARBA00022525"/>
    </source>
</evidence>
<dbReference type="EMBL" id="JAATJV010388200">
    <property type="protein sequence ID" value="MBZ3883572.1"/>
    <property type="molecule type" value="Genomic_DNA"/>
</dbReference>
<keyword evidence="4" id="KW-0964">Secreted</keyword>
<keyword evidence="5" id="KW-0479">Metal-binding</keyword>
<keyword evidence="9" id="KW-0630">Potassium</keyword>
<evidence type="ECO:0000313" key="18">
    <source>
        <dbReference type="EMBL" id="MBZ3883572.1"/>
    </source>
</evidence>
<organism evidence="18 19">
    <name type="scientific">Sciurus carolinensis</name>
    <name type="common">Eastern gray squirrel</name>
    <dbReference type="NCBI Taxonomy" id="30640"/>
    <lineage>
        <taxon>Eukaryota</taxon>
        <taxon>Metazoa</taxon>
        <taxon>Chordata</taxon>
        <taxon>Craniata</taxon>
        <taxon>Vertebrata</taxon>
        <taxon>Euteleostomi</taxon>
        <taxon>Mammalia</taxon>
        <taxon>Eutheria</taxon>
        <taxon>Euarchontoglires</taxon>
        <taxon>Glires</taxon>
        <taxon>Rodentia</taxon>
        <taxon>Sciuromorpha</taxon>
        <taxon>Sciuridae</taxon>
        <taxon>Sciurinae</taxon>
        <taxon>Sciurini</taxon>
        <taxon>Sciurus</taxon>
    </lineage>
</organism>
<accession>A0AA41N535</accession>
<evidence type="ECO:0000256" key="6">
    <source>
        <dbReference type="ARBA" id="ARBA00022741"/>
    </source>
</evidence>
<dbReference type="Proteomes" id="UP001166674">
    <property type="component" value="Unassembled WGS sequence"/>
</dbReference>
<dbReference type="InterPro" id="IPR036652">
    <property type="entry name" value="YjeF_N_dom_sf"/>
</dbReference>
<dbReference type="GO" id="GO:0052856">
    <property type="term" value="F:NAD(P)HX epimerase activity"/>
    <property type="evidence" value="ECO:0007669"/>
    <property type="project" value="UniProtKB-EC"/>
</dbReference>
<evidence type="ECO:0000256" key="12">
    <source>
        <dbReference type="ARBA" id="ARBA00023235"/>
    </source>
</evidence>
<comment type="caution">
    <text evidence="18">The sequence shown here is derived from an EMBL/GenBank/DDBJ whole genome shotgun (WGS) entry which is preliminary data.</text>
</comment>
<keyword evidence="8" id="KW-0809">Transit peptide</keyword>
<comment type="subunit">
    <text evidence="15">Homodimer. Interacts with APOA1 and APOA2.</text>
</comment>
<feature type="domain" description="YjeF N-terminal" evidence="17">
    <location>
        <begin position="60"/>
        <end position="239"/>
    </location>
</feature>
<evidence type="ECO:0000256" key="10">
    <source>
        <dbReference type="ARBA" id="ARBA00023027"/>
    </source>
</evidence>
<dbReference type="SUPFAM" id="SSF64153">
    <property type="entry name" value="YjeF N-terminal domain-like"/>
    <property type="match status" value="1"/>
</dbReference>
<evidence type="ECO:0000256" key="1">
    <source>
        <dbReference type="ARBA" id="ARBA00000013"/>
    </source>
</evidence>
<dbReference type="GO" id="GO:0000166">
    <property type="term" value="F:nucleotide binding"/>
    <property type="evidence" value="ECO:0007669"/>
    <property type="project" value="UniProtKB-KW"/>
</dbReference>
<evidence type="ECO:0000256" key="9">
    <source>
        <dbReference type="ARBA" id="ARBA00022958"/>
    </source>
</evidence>
<name>A0AA41N535_SCICA</name>
<feature type="chain" id="PRO_5041398868" description="NAD(P)H-hydrate epimerase" evidence="16">
    <location>
        <begin position="25"/>
        <end position="239"/>
    </location>
</feature>
<keyword evidence="12" id="KW-0413">Isomerase</keyword>
<dbReference type="AlphaFoldDB" id="A0AA41N535"/>
<dbReference type="Pfam" id="PF03853">
    <property type="entry name" value="YjeF_N"/>
    <property type="match status" value="1"/>
</dbReference>
<evidence type="ECO:0000259" key="17">
    <source>
        <dbReference type="PROSITE" id="PS51385"/>
    </source>
</evidence>
<keyword evidence="16" id="KW-0732">Signal</keyword>
<evidence type="ECO:0000256" key="2">
    <source>
        <dbReference type="ARBA" id="ARBA00000909"/>
    </source>
</evidence>
<protein>
    <recommendedName>
        <fullName evidence="3">NAD(P)H-hydrate epimerase</fullName>
        <ecNumber evidence="3">5.1.99.6</ecNumber>
    </recommendedName>
    <alternativeName>
        <fullName evidence="13">NAD(P)HX epimerase</fullName>
    </alternativeName>
</protein>
<keyword evidence="10" id="KW-0520">NAD</keyword>
<evidence type="ECO:0000256" key="3">
    <source>
        <dbReference type="ARBA" id="ARBA00012228"/>
    </source>
</evidence>
<feature type="signal peptide" evidence="16">
    <location>
        <begin position="1"/>
        <end position="24"/>
    </location>
</feature>
<keyword evidence="19" id="KW-1185">Reference proteome</keyword>
<sequence>MSGLRALLGFGLLIAGSRLPRIKSQAGTCGAGPTWWGTERLSSGGCPYSQVMASTAVKYPSRKEAQAMDQEYQFSVDQLMKLAGLSCTTAIAKAYPPMSMTRSTSTVVVICGPRNNGRDGLVCARHLKLFVYQPTIYYPKSPNKPLFTVLVTQRQKMDIPLLGEMPPEPMMIDELYELVVDVIFGFSFKGCSGAIPQHPECPEWTHCANCQHQHSLRMGCGEGKFWRYPTRLVHLSDST</sequence>
<keyword evidence="6" id="KW-0547">Nucleotide-binding</keyword>